<sequence>MSMYSLRRRKLRRTGWYIVPLVTTLCISSADGYSMRAIGAGSVQFQALNGTKVTLTGVLHVPNLARRLISVPSLTDKGVTVVFRHKVCEISFRGEKLMEVARMRKLYATVAETANEVHDSRELMNAEEERETELWHARLGNVASSHLESIVKVCDGVPKKLVASVNDMKLCDGCIKGKMSVDKFPSNVRGHIKTTSVLQIVHTDVMGPMSVNSQGKARYALTFIDDYSHFVTYTTVNPQRNEVVRTIIRDDDVAVSPIHVTADSEMMEVNEDARDNMEVDEEGYDSVPTVREQIPSNTDLNLLPVATVNTVQQPIREQLPVERRPQLSPPTEQQQLGYKRELSDAIVFRPPVEGRLVMAARAVN</sequence>
<gene>
    <name evidence="1" type="ORF">PsorP6_000450</name>
</gene>
<accession>A0ACC0WR31</accession>
<protein>
    <submittedName>
        <fullName evidence="1">Uncharacterized protein</fullName>
    </submittedName>
</protein>
<keyword evidence="2" id="KW-1185">Reference proteome</keyword>
<name>A0ACC0WR31_9STRA</name>
<organism evidence="1 2">
    <name type="scientific">Peronosclerospora sorghi</name>
    <dbReference type="NCBI Taxonomy" id="230839"/>
    <lineage>
        <taxon>Eukaryota</taxon>
        <taxon>Sar</taxon>
        <taxon>Stramenopiles</taxon>
        <taxon>Oomycota</taxon>
        <taxon>Peronosporomycetes</taxon>
        <taxon>Peronosporales</taxon>
        <taxon>Peronosporaceae</taxon>
        <taxon>Peronosclerospora</taxon>
    </lineage>
</organism>
<comment type="caution">
    <text evidence="1">The sequence shown here is derived from an EMBL/GenBank/DDBJ whole genome shotgun (WGS) entry which is preliminary data.</text>
</comment>
<dbReference type="Proteomes" id="UP001163321">
    <property type="component" value="Chromosome 1"/>
</dbReference>
<dbReference type="EMBL" id="CM047580">
    <property type="protein sequence ID" value="KAI9921355.1"/>
    <property type="molecule type" value="Genomic_DNA"/>
</dbReference>
<proteinExistence type="predicted"/>
<evidence type="ECO:0000313" key="1">
    <source>
        <dbReference type="EMBL" id="KAI9921355.1"/>
    </source>
</evidence>
<evidence type="ECO:0000313" key="2">
    <source>
        <dbReference type="Proteomes" id="UP001163321"/>
    </source>
</evidence>
<reference evidence="1 2" key="1">
    <citation type="journal article" date="2022" name="bioRxiv">
        <title>The genome of the oomycete Peronosclerospora sorghi, a cosmopolitan pathogen of maize and sorghum, is inflated with dispersed pseudogenes.</title>
        <authorList>
            <person name="Fletcher K."/>
            <person name="Martin F."/>
            <person name="Isakeit T."/>
            <person name="Cavanaugh K."/>
            <person name="Magill C."/>
            <person name="Michelmore R."/>
        </authorList>
    </citation>
    <scope>NUCLEOTIDE SEQUENCE [LARGE SCALE GENOMIC DNA]</scope>
    <source>
        <strain evidence="1">P6</strain>
    </source>
</reference>